<evidence type="ECO:0000256" key="1">
    <source>
        <dbReference type="SAM" id="Phobius"/>
    </source>
</evidence>
<feature type="transmembrane region" description="Helical" evidence="1">
    <location>
        <begin position="15"/>
        <end position="34"/>
    </location>
</feature>
<gene>
    <name evidence="2" type="ORF">Ate02nite_65160</name>
</gene>
<sequence length="84" mass="8729">MSGAGSNDRPRTEKIKLAIVSLLIVLFGVVGLILEGGSAMGANVSSHAFVVSCVAIVQRLAKNAGRHRILRAALPGQHGERLTA</sequence>
<feature type="transmembrane region" description="Helical" evidence="1">
    <location>
        <begin position="40"/>
        <end position="61"/>
    </location>
</feature>
<keyword evidence="1" id="KW-0472">Membrane</keyword>
<accession>A0A919NTL8</accession>
<keyword evidence="1" id="KW-0812">Transmembrane</keyword>
<organism evidence="2 3">
    <name type="scientific">Paractinoplanes tereljensis</name>
    <dbReference type="NCBI Taxonomy" id="571912"/>
    <lineage>
        <taxon>Bacteria</taxon>
        <taxon>Bacillati</taxon>
        <taxon>Actinomycetota</taxon>
        <taxon>Actinomycetes</taxon>
        <taxon>Micromonosporales</taxon>
        <taxon>Micromonosporaceae</taxon>
        <taxon>Paractinoplanes</taxon>
    </lineage>
</organism>
<proteinExistence type="predicted"/>
<dbReference type="AlphaFoldDB" id="A0A919NTL8"/>
<keyword evidence="3" id="KW-1185">Reference proteome</keyword>
<evidence type="ECO:0000313" key="2">
    <source>
        <dbReference type="EMBL" id="GIF23786.1"/>
    </source>
</evidence>
<name>A0A919NTL8_9ACTN</name>
<protein>
    <submittedName>
        <fullName evidence="2">Uncharacterized protein</fullName>
    </submittedName>
</protein>
<comment type="caution">
    <text evidence="2">The sequence shown here is derived from an EMBL/GenBank/DDBJ whole genome shotgun (WGS) entry which is preliminary data.</text>
</comment>
<reference evidence="2" key="1">
    <citation type="submission" date="2021-01" db="EMBL/GenBank/DDBJ databases">
        <title>Whole genome shotgun sequence of Actinoplanes tereljensis NBRC 105297.</title>
        <authorList>
            <person name="Komaki H."/>
            <person name="Tamura T."/>
        </authorList>
    </citation>
    <scope>NUCLEOTIDE SEQUENCE</scope>
    <source>
        <strain evidence="2">NBRC 105297</strain>
    </source>
</reference>
<dbReference type="EMBL" id="BOMY01000042">
    <property type="protein sequence ID" value="GIF23786.1"/>
    <property type="molecule type" value="Genomic_DNA"/>
</dbReference>
<evidence type="ECO:0000313" key="3">
    <source>
        <dbReference type="Proteomes" id="UP000623608"/>
    </source>
</evidence>
<dbReference type="Proteomes" id="UP000623608">
    <property type="component" value="Unassembled WGS sequence"/>
</dbReference>
<keyword evidence="1" id="KW-1133">Transmembrane helix</keyword>